<evidence type="ECO:0000313" key="3">
    <source>
        <dbReference type="Proteomes" id="UP000548423"/>
    </source>
</evidence>
<dbReference type="EMBL" id="JACCBX010000005">
    <property type="protein sequence ID" value="NYE05966.1"/>
    <property type="molecule type" value="Genomic_DNA"/>
</dbReference>
<comment type="caution">
    <text evidence="2">The sequence shown here is derived from an EMBL/GenBank/DDBJ whole genome shotgun (WGS) entry which is preliminary data.</text>
</comment>
<reference evidence="3" key="1">
    <citation type="submission" date="2020-07" db="EMBL/GenBank/DDBJ databases">
        <authorList>
            <person name="Partida-Martinez L."/>
            <person name="Huntemann M."/>
            <person name="Clum A."/>
            <person name="Wang J."/>
            <person name="Palaniappan K."/>
            <person name="Ritter S."/>
            <person name="Chen I.-M."/>
            <person name="Stamatis D."/>
            <person name="Reddy T."/>
            <person name="O'Malley R."/>
            <person name="Daum C."/>
            <person name="Shapiro N."/>
            <person name="Ivanova N."/>
            <person name="Kyrpides N."/>
            <person name="Woyke T."/>
        </authorList>
    </citation>
    <scope>NUCLEOTIDE SEQUENCE [LARGE SCALE GENOMIC DNA]</scope>
    <source>
        <strain evidence="3">AT2.8</strain>
    </source>
</reference>
<name>A0A852TDW8_9BACI</name>
<organism evidence="2 3">
    <name type="scientific">Neobacillus niacini</name>
    <dbReference type="NCBI Taxonomy" id="86668"/>
    <lineage>
        <taxon>Bacteria</taxon>
        <taxon>Bacillati</taxon>
        <taxon>Bacillota</taxon>
        <taxon>Bacilli</taxon>
        <taxon>Bacillales</taxon>
        <taxon>Bacillaceae</taxon>
        <taxon>Neobacillus</taxon>
    </lineage>
</organism>
<reference evidence="3" key="2">
    <citation type="submission" date="2020-08" db="EMBL/GenBank/DDBJ databases">
        <title>The Agave Microbiome: Exploring the role of microbial communities in plant adaptations to desert environments.</title>
        <authorList>
            <person name="Partida-Martinez L.P."/>
        </authorList>
    </citation>
    <scope>NUCLEOTIDE SEQUENCE [LARGE SCALE GENOMIC DNA]</scope>
    <source>
        <strain evidence="3">AT2.8</strain>
    </source>
</reference>
<dbReference type="Proteomes" id="UP000548423">
    <property type="component" value="Unassembled WGS sequence"/>
</dbReference>
<sequence length="40" mass="4358">MDIGGGIKLGGWMEAWMFVSFLILSAKMLLLSADFARLPA</sequence>
<protein>
    <submittedName>
        <fullName evidence="2">Uncharacterized protein</fullName>
    </submittedName>
</protein>
<evidence type="ECO:0000256" key="1">
    <source>
        <dbReference type="SAM" id="Phobius"/>
    </source>
</evidence>
<proteinExistence type="predicted"/>
<dbReference type="AlphaFoldDB" id="A0A852TDW8"/>
<evidence type="ECO:0000313" key="2">
    <source>
        <dbReference type="EMBL" id="NYE05966.1"/>
    </source>
</evidence>
<gene>
    <name evidence="2" type="ORF">F4694_002741</name>
</gene>
<keyword evidence="1" id="KW-0472">Membrane</keyword>
<feature type="transmembrane region" description="Helical" evidence="1">
    <location>
        <begin position="15"/>
        <end position="36"/>
    </location>
</feature>
<keyword evidence="1" id="KW-1133">Transmembrane helix</keyword>
<accession>A0A852TDW8</accession>
<keyword evidence="1" id="KW-0812">Transmembrane</keyword>